<accession>A0A0E9SKJ5</accession>
<feature type="region of interest" description="Disordered" evidence="1">
    <location>
        <begin position="1"/>
        <end position="22"/>
    </location>
</feature>
<evidence type="ECO:0000313" key="2">
    <source>
        <dbReference type="EMBL" id="JAH41899.1"/>
    </source>
</evidence>
<reference evidence="2" key="1">
    <citation type="submission" date="2014-11" db="EMBL/GenBank/DDBJ databases">
        <authorList>
            <person name="Amaro Gonzalez C."/>
        </authorList>
    </citation>
    <scope>NUCLEOTIDE SEQUENCE</scope>
</reference>
<sequence length="49" mass="5333">MLACTQKKCQVHSPTNTSGHSKFEGNGLLKIMCYGESQTVQLSQSNCTI</sequence>
<evidence type="ECO:0000256" key="1">
    <source>
        <dbReference type="SAM" id="MobiDB-lite"/>
    </source>
</evidence>
<reference evidence="2" key="2">
    <citation type="journal article" date="2015" name="Fish Shellfish Immunol.">
        <title>Early steps in the European eel (Anguilla anguilla)-Vibrio vulnificus interaction in the gills: Role of the RtxA13 toxin.</title>
        <authorList>
            <person name="Callol A."/>
            <person name="Pajuelo D."/>
            <person name="Ebbesson L."/>
            <person name="Teles M."/>
            <person name="MacKenzie S."/>
            <person name="Amaro C."/>
        </authorList>
    </citation>
    <scope>NUCLEOTIDE SEQUENCE</scope>
</reference>
<protein>
    <submittedName>
        <fullName evidence="2">Uncharacterized protein</fullName>
    </submittedName>
</protein>
<organism evidence="2">
    <name type="scientific">Anguilla anguilla</name>
    <name type="common">European freshwater eel</name>
    <name type="synonym">Muraena anguilla</name>
    <dbReference type="NCBI Taxonomy" id="7936"/>
    <lineage>
        <taxon>Eukaryota</taxon>
        <taxon>Metazoa</taxon>
        <taxon>Chordata</taxon>
        <taxon>Craniata</taxon>
        <taxon>Vertebrata</taxon>
        <taxon>Euteleostomi</taxon>
        <taxon>Actinopterygii</taxon>
        <taxon>Neopterygii</taxon>
        <taxon>Teleostei</taxon>
        <taxon>Anguilliformes</taxon>
        <taxon>Anguillidae</taxon>
        <taxon>Anguilla</taxon>
    </lineage>
</organism>
<proteinExistence type="predicted"/>
<dbReference type="AlphaFoldDB" id="A0A0E9SKJ5"/>
<dbReference type="EMBL" id="GBXM01066678">
    <property type="protein sequence ID" value="JAH41899.1"/>
    <property type="molecule type" value="Transcribed_RNA"/>
</dbReference>
<name>A0A0E9SKJ5_ANGAN</name>